<dbReference type="RefSeq" id="WP_006977192.1">
    <property type="nucleotide sequence ID" value="NZ_ABCS01000194.1"/>
</dbReference>
<evidence type="ECO:0000256" key="1">
    <source>
        <dbReference type="ARBA" id="ARBA00004586"/>
    </source>
</evidence>
<dbReference type="PANTHER" id="PTHR10868">
    <property type="entry name" value="SIGMA 1-TYPE OPIOID RECEPTOR-RELATED"/>
    <property type="match status" value="1"/>
</dbReference>
<dbReference type="InterPro" id="IPR006716">
    <property type="entry name" value="ERG2_sigma1_rcpt-like"/>
</dbReference>
<dbReference type="Pfam" id="PF04622">
    <property type="entry name" value="ERG2_Sigma1R"/>
    <property type="match status" value="1"/>
</dbReference>
<evidence type="ECO:0000256" key="3">
    <source>
        <dbReference type="ARBA" id="ARBA00022824"/>
    </source>
</evidence>
<protein>
    <submittedName>
        <fullName evidence="6">Uncharacterized protein</fullName>
    </submittedName>
</protein>
<keyword evidence="2" id="KW-0812">Transmembrane</keyword>
<keyword evidence="4" id="KW-1133">Transmembrane helix</keyword>
<evidence type="ECO:0000256" key="2">
    <source>
        <dbReference type="ARBA" id="ARBA00022692"/>
    </source>
</evidence>
<dbReference type="AlphaFoldDB" id="A6GKF6"/>
<dbReference type="Proteomes" id="UP000005801">
    <property type="component" value="Unassembled WGS sequence"/>
</dbReference>
<keyword evidence="7" id="KW-1185">Reference proteome</keyword>
<evidence type="ECO:0000256" key="5">
    <source>
        <dbReference type="ARBA" id="ARBA00023136"/>
    </source>
</evidence>
<dbReference type="eggNOG" id="ENOG50344U3">
    <property type="taxonomic scope" value="Bacteria"/>
</dbReference>
<sequence>MSYVFDPEVLGACVQAGVGLPPEEAMDAITLALRERYPEQISAAPRNWIFNNAGGAMGQIALMYCSLSEYLLFFGTPIGTEGHSGRYATEVYDWVFNGEMWCYLEGQVDRVNYRDGELAYLGRNHVKGYRIPDSAWMLEYSRGPIPTMLPFGLADTLMSTLDVWNMGRTLGNYGKLVAGSLMRGEV</sequence>
<keyword evidence="3" id="KW-0256">Endoplasmic reticulum</keyword>
<accession>A6GKF6</accession>
<name>A6GKF6_9BACT</name>
<dbReference type="STRING" id="391625.PPSIR1_15530"/>
<dbReference type="EMBL" id="ABCS01000194">
    <property type="protein sequence ID" value="EDM73644.1"/>
    <property type="molecule type" value="Genomic_DNA"/>
</dbReference>
<organism evidence="6 7">
    <name type="scientific">Plesiocystis pacifica SIR-1</name>
    <dbReference type="NCBI Taxonomy" id="391625"/>
    <lineage>
        <taxon>Bacteria</taxon>
        <taxon>Pseudomonadati</taxon>
        <taxon>Myxococcota</taxon>
        <taxon>Polyangia</taxon>
        <taxon>Nannocystales</taxon>
        <taxon>Nannocystaceae</taxon>
        <taxon>Plesiocystis</taxon>
    </lineage>
</organism>
<comment type="subcellular location">
    <subcellularLocation>
        <location evidence="1">Endoplasmic reticulum membrane</location>
    </subcellularLocation>
</comment>
<dbReference type="PANTHER" id="PTHR10868:SF1">
    <property type="entry name" value="SIGMA NON-OPIOID INTRACELLULAR RECEPTOR 1"/>
    <property type="match status" value="1"/>
</dbReference>
<evidence type="ECO:0000256" key="4">
    <source>
        <dbReference type="ARBA" id="ARBA00022989"/>
    </source>
</evidence>
<dbReference type="OrthoDB" id="4703185at2"/>
<evidence type="ECO:0000313" key="7">
    <source>
        <dbReference type="Proteomes" id="UP000005801"/>
    </source>
</evidence>
<proteinExistence type="predicted"/>
<keyword evidence="5" id="KW-0472">Membrane</keyword>
<comment type="caution">
    <text evidence="6">The sequence shown here is derived from an EMBL/GenBank/DDBJ whole genome shotgun (WGS) entry which is preliminary data.</text>
</comment>
<evidence type="ECO:0000313" key="6">
    <source>
        <dbReference type="EMBL" id="EDM73644.1"/>
    </source>
</evidence>
<reference evidence="6 7" key="1">
    <citation type="submission" date="2007-06" db="EMBL/GenBank/DDBJ databases">
        <authorList>
            <person name="Shimkets L."/>
            <person name="Ferriera S."/>
            <person name="Johnson J."/>
            <person name="Kravitz S."/>
            <person name="Beeson K."/>
            <person name="Sutton G."/>
            <person name="Rogers Y.-H."/>
            <person name="Friedman R."/>
            <person name="Frazier M."/>
            <person name="Venter J.C."/>
        </authorList>
    </citation>
    <scope>NUCLEOTIDE SEQUENCE [LARGE SCALE GENOMIC DNA]</scope>
    <source>
        <strain evidence="6 7">SIR-1</strain>
    </source>
</reference>
<gene>
    <name evidence="6" type="ORF">PPSIR1_15530</name>
</gene>